<organism evidence="2 3">
    <name type="scientific">Biomaibacter acetigenes</name>
    <dbReference type="NCBI Taxonomy" id="2316383"/>
    <lineage>
        <taxon>Bacteria</taxon>
        <taxon>Bacillati</taxon>
        <taxon>Bacillota</taxon>
        <taxon>Clostridia</taxon>
        <taxon>Thermosediminibacterales</taxon>
        <taxon>Tepidanaerobacteraceae</taxon>
        <taxon>Biomaibacter</taxon>
    </lineage>
</organism>
<dbReference type="Proteomes" id="UP000280960">
    <property type="component" value="Chromosome"/>
</dbReference>
<gene>
    <name evidence="2" type="ORF">D2962_03275</name>
</gene>
<protein>
    <submittedName>
        <fullName evidence="2">Hydantoin racemase</fullName>
    </submittedName>
</protein>
<keyword evidence="3" id="KW-1185">Reference proteome</keyword>
<dbReference type="InterPro" id="IPR052186">
    <property type="entry name" value="Hydantoin_racemase-like"/>
</dbReference>
<dbReference type="KEGG" id="bacg:D2962_03275"/>
<evidence type="ECO:0000313" key="2">
    <source>
        <dbReference type="EMBL" id="AYO29760.1"/>
    </source>
</evidence>
<dbReference type="PANTHER" id="PTHR28047">
    <property type="entry name" value="PROTEIN DCG1"/>
    <property type="match status" value="1"/>
</dbReference>
<dbReference type="EMBL" id="CP033169">
    <property type="protein sequence ID" value="AYO29760.1"/>
    <property type="molecule type" value="Genomic_DNA"/>
</dbReference>
<proteinExistence type="inferred from homology"/>
<dbReference type="GO" id="GO:0047661">
    <property type="term" value="F:amino-acid racemase activity"/>
    <property type="evidence" value="ECO:0007669"/>
    <property type="project" value="InterPro"/>
</dbReference>
<dbReference type="Gene3D" id="3.40.50.12500">
    <property type="match status" value="1"/>
</dbReference>
<evidence type="ECO:0000313" key="3">
    <source>
        <dbReference type="Proteomes" id="UP000280960"/>
    </source>
</evidence>
<dbReference type="Pfam" id="PF01177">
    <property type="entry name" value="Asp_Glu_race"/>
    <property type="match status" value="1"/>
</dbReference>
<dbReference type="PANTHER" id="PTHR28047:SF5">
    <property type="entry name" value="PROTEIN DCG1"/>
    <property type="match status" value="1"/>
</dbReference>
<comment type="similarity">
    <text evidence="1">Belongs to the HyuE racemase family.</text>
</comment>
<sequence length="241" mass="27816">MRKIIYIDPVGPDGACSEITKYLDCVKSKDTKLEFTCLEKGPKHLEYRYYSALILPDLLDLIKKLEEKEYDAAIIGCFYDPGLYEAKEILERMVVIAPAEASLHIAATLSYKFSILVGRRKWIPQMMENVIKYGFKDRLASFKCLDFAVDEFHKDEKVTLDRMIKKANEAIEYDGAEAIILGCTMNFGFYKELQKFIKVPVIDPTIAAVKYAEFLIDIRDLMGWYTSKKFAFETPYDLKMV</sequence>
<dbReference type="RefSeq" id="WP_122014132.1">
    <property type="nucleotide sequence ID" value="NZ_CP033169.1"/>
</dbReference>
<dbReference type="SUPFAM" id="SSF53681">
    <property type="entry name" value="Aspartate/glutamate racemase"/>
    <property type="match status" value="1"/>
</dbReference>
<evidence type="ECO:0000256" key="1">
    <source>
        <dbReference type="ARBA" id="ARBA00038414"/>
    </source>
</evidence>
<accession>A0A3G2R2T9</accession>
<dbReference type="InterPro" id="IPR015942">
    <property type="entry name" value="Asp/Glu/hydantoin_racemase"/>
</dbReference>
<dbReference type="InterPro" id="IPR053714">
    <property type="entry name" value="Iso_Racemase_Enz_sf"/>
</dbReference>
<dbReference type="InterPro" id="IPR001920">
    <property type="entry name" value="Asp/Glu_race"/>
</dbReference>
<dbReference type="AlphaFoldDB" id="A0A3G2R2T9"/>
<name>A0A3G2R2T9_9FIRM</name>
<reference evidence="2 3" key="1">
    <citation type="submission" date="2018-10" db="EMBL/GenBank/DDBJ databases">
        <authorList>
            <person name="Zhang X."/>
        </authorList>
    </citation>
    <scope>NUCLEOTIDE SEQUENCE [LARGE SCALE GENOMIC DNA]</scope>
    <source>
        <strain evidence="2 3">SK-G1</strain>
    </source>
</reference>